<protein>
    <submittedName>
        <fullName evidence="1">Uncharacterized protein</fullName>
    </submittedName>
</protein>
<sequence>MDALSASSVAALHAAFKIKPSALVYRNYLHPLRDVDPTMRLFQPWQCDKCQIFMIGPDTSQLRERILNPEAYYNCYQGQELPQLEAWVVGLPPTSNSQRRAKRLARQRKKYQNRQNDMSIRARALVRLTDILDKDTLRQCPYDCTKELDPNTMVGDSILVKVFDLFPSGDCLDSVTVGMKFAESHIGDQQMACHISMLLTRSVPKKALSPAEMSMTLMLLFFIVESRDGN</sequence>
<dbReference type="GeneID" id="67009447"/>
<dbReference type="RefSeq" id="XP_043162608.1">
    <property type="nucleotide sequence ID" value="XM_043306673.1"/>
</dbReference>
<dbReference type="OrthoDB" id="4362322at2759"/>
<proteinExistence type="predicted"/>
<comment type="caution">
    <text evidence="1">The sequence shown here is derived from an EMBL/GenBank/DDBJ whole genome shotgun (WGS) entry which is preliminary data.</text>
</comment>
<evidence type="ECO:0000313" key="1">
    <source>
        <dbReference type="EMBL" id="GIJ91862.1"/>
    </source>
</evidence>
<keyword evidence="2" id="KW-1185">Reference proteome</keyword>
<dbReference type="Proteomes" id="UP001043456">
    <property type="component" value="Unassembled WGS sequence"/>
</dbReference>
<reference evidence="1 2" key="1">
    <citation type="submission" date="2018-10" db="EMBL/GenBank/DDBJ databases">
        <title>Pan-genome distribution and transcriptional activeness of fungal secondary metabolism genes in Aspergillus section Fumigati.</title>
        <authorList>
            <person name="Takahashi H."/>
            <person name="Umemura M."/>
            <person name="Ninomiya A."/>
            <person name="Kusuya Y."/>
            <person name="Urayama S."/>
            <person name="Shimizu M."/>
            <person name="Watanabe A."/>
            <person name="Kamei K."/>
            <person name="Yaguchi T."/>
            <person name="Hagiwara D."/>
        </authorList>
    </citation>
    <scope>NUCLEOTIDE SEQUENCE [LARGE SCALE GENOMIC DNA]</scope>
    <source>
        <strain evidence="1 2">IFM 55266</strain>
    </source>
</reference>
<dbReference type="AlphaFoldDB" id="A0A9P3BIG0"/>
<dbReference type="EMBL" id="BHVY01000009">
    <property type="protein sequence ID" value="GIJ91862.1"/>
    <property type="molecule type" value="Genomic_DNA"/>
</dbReference>
<name>A0A9P3BIG0_9EURO</name>
<accession>A0A9P3BIG0</accession>
<evidence type="ECO:0000313" key="2">
    <source>
        <dbReference type="Proteomes" id="UP001043456"/>
    </source>
</evidence>
<gene>
    <name evidence="1" type="ORF">Asppvi_010837</name>
</gene>
<organism evidence="1 2">
    <name type="scientific">Aspergillus pseudoviridinutans</name>
    <dbReference type="NCBI Taxonomy" id="1517512"/>
    <lineage>
        <taxon>Eukaryota</taxon>
        <taxon>Fungi</taxon>
        <taxon>Dikarya</taxon>
        <taxon>Ascomycota</taxon>
        <taxon>Pezizomycotina</taxon>
        <taxon>Eurotiomycetes</taxon>
        <taxon>Eurotiomycetidae</taxon>
        <taxon>Eurotiales</taxon>
        <taxon>Aspergillaceae</taxon>
        <taxon>Aspergillus</taxon>
        <taxon>Aspergillus subgen. Fumigati</taxon>
    </lineage>
</organism>